<dbReference type="PANTHER" id="PTHR39217">
    <property type="match status" value="1"/>
</dbReference>
<protein>
    <recommendedName>
        <fullName evidence="2">ATP-grasp domain-containing protein</fullName>
    </recommendedName>
</protein>
<organism evidence="3 4">
    <name type="scientific">Dokdonella soli</name>
    <dbReference type="NCBI Taxonomy" id="529810"/>
    <lineage>
        <taxon>Bacteria</taxon>
        <taxon>Pseudomonadati</taxon>
        <taxon>Pseudomonadota</taxon>
        <taxon>Gammaproteobacteria</taxon>
        <taxon>Lysobacterales</taxon>
        <taxon>Rhodanobacteraceae</taxon>
        <taxon>Dokdonella</taxon>
    </lineage>
</organism>
<dbReference type="PANTHER" id="PTHR39217:SF1">
    <property type="entry name" value="GLUTATHIONE SYNTHETASE"/>
    <property type="match status" value="1"/>
</dbReference>
<dbReference type="Proteomes" id="UP001501523">
    <property type="component" value="Unassembled WGS sequence"/>
</dbReference>
<evidence type="ECO:0000259" key="2">
    <source>
        <dbReference type="PROSITE" id="PS50975"/>
    </source>
</evidence>
<dbReference type="RefSeq" id="WP_343791745.1">
    <property type="nucleotide sequence ID" value="NZ_BAAAEU010000020.1"/>
</dbReference>
<sequence>MTSPRIALVTAHAARALDDDLAPLVAALNELGTHVQIIDWDDAAADWSHVDLAVLRSTWDYTERLPEFLAWAERTAAHTRLLNPLDVLRWNTDKHYLGALAGRGILIVPSLFVEPGEDAARALERFLDLHAEFDEFVIKPAIGAGSRDAQRHGRDAHDAALAHVRRLLDADRSVLMQPYLDRVDEHGETALIFFDGRYSHAIRKGPLLRRGEGPTSDLFATEQITPRVPTPQERAVAERTLAAIPFAQPLPYARVDLIHDNDGSPRLLELELAEPSLFFAHAPGSALRFAQTLLARANRAAPLQLVTH</sequence>
<dbReference type="EMBL" id="BAAAEU010000020">
    <property type="protein sequence ID" value="GAA0718206.1"/>
    <property type="molecule type" value="Genomic_DNA"/>
</dbReference>
<proteinExistence type="predicted"/>
<accession>A0ABN1INM6</accession>
<evidence type="ECO:0000256" key="1">
    <source>
        <dbReference type="PROSITE-ProRule" id="PRU00409"/>
    </source>
</evidence>
<feature type="domain" description="ATP-grasp" evidence="2">
    <location>
        <begin position="97"/>
        <end position="298"/>
    </location>
</feature>
<dbReference type="InterPro" id="IPR053191">
    <property type="entry name" value="DcsG_Biosynth_Enzyme"/>
</dbReference>
<name>A0ABN1INM6_9GAMM</name>
<dbReference type="InterPro" id="IPR011761">
    <property type="entry name" value="ATP-grasp"/>
</dbReference>
<keyword evidence="1" id="KW-0067">ATP-binding</keyword>
<dbReference type="PROSITE" id="PS50975">
    <property type="entry name" value="ATP_GRASP"/>
    <property type="match status" value="1"/>
</dbReference>
<evidence type="ECO:0000313" key="4">
    <source>
        <dbReference type="Proteomes" id="UP001501523"/>
    </source>
</evidence>
<evidence type="ECO:0000313" key="3">
    <source>
        <dbReference type="EMBL" id="GAA0718206.1"/>
    </source>
</evidence>
<keyword evidence="1" id="KW-0547">Nucleotide-binding</keyword>
<keyword evidence="4" id="KW-1185">Reference proteome</keyword>
<gene>
    <name evidence="3" type="ORF">GCM10009105_25700</name>
</gene>
<dbReference type="SUPFAM" id="SSF56059">
    <property type="entry name" value="Glutathione synthetase ATP-binding domain-like"/>
    <property type="match status" value="1"/>
</dbReference>
<comment type="caution">
    <text evidence="3">The sequence shown here is derived from an EMBL/GenBank/DDBJ whole genome shotgun (WGS) entry which is preliminary data.</text>
</comment>
<reference evidence="3 4" key="1">
    <citation type="journal article" date="2019" name="Int. J. Syst. Evol. Microbiol.">
        <title>The Global Catalogue of Microorganisms (GCM) 10K type strain sequencing project: providing services to taxonomists for standard genome sequencing and annotation.</title>
        <authorList>
            <consortium name="The Broad Institute Genomics Platform"/>
            <consortium name="The Broad Institute Genome Sequencing Center for Infectious Disease"/>
            <person name="Wu L."/>
            <person name="Ma J."/>
        </authorList>
    </citation>
    <scope>NUCLEOTIDE SEQUENCE [LARGE SCALE GENOMIC DNA]</scope>
    <source>
        <strain evidence="3 4">JCM 15421</strain>
    </source>
</reference>